<dbReference type="Gene3D" id="1.25.10.10">
    <property type="entry name" value="Leucine-rich Repeat Variant"/>
    <property type="match status" value="6"/>
</dbReference>
<name>A0A485L0K5_9STRA</name>
<sequence>MNLDLLWEHEKRRVAEGGLHHAHSSSTLAASQASPAARSSVDTDEPKPKLKLKKQTSATAILEAKCIPLVSGGDEKIFEKSGYALDYEGHMSKRLNPPSSTVAMAPPPSANNHTLGSSASTPLLSLHSPSHHHTDYSKKQRSTLHGLDTKKAVSSQPSPLPTKAHEKLSLNSLLKTHAGSHHRHIDSVSLPSHPAGSSSDAEAAFKHYVGDYFSTRGEYVDGMLYMSRMKKSHAMLFAAPPPPLVTALDGPKLKEALTLAHDEGGDSDPPPPLTGGGVKTQAQRCASTLANWSSNPANARLMVDEGVVQAVMLLSRNEDTATRIHCMTTFMNLSNVSDLRRGIIQHGAVKTIVAVLSGCEDKTLQTACALTLCNLCCLQGEEAALVADGAVSALAALINDTSAVASIGERALFNLTCVSEPYAQIDMVIKTFISIASSGQSARERTLFMCATAFANLSNLKRVRSRLMEEGIVTAISALLRSANMEVKHLAAYAICNIASMRSCRAELVSKGALNVLVALAPQPSLAPRTQWLIGNILCHLSKEVSIRQRLVVEGMLSVITAITHAQGGGQNLVLSAPDDVRRTCATAIHNCSCSDETRLKLVERDGVAILTALSQDTSPDVKRMCTLALCNFLMVKQAAMEIVSCGALASLFELATQTDAPPNSQLLYATAFYNLCQNPISRESIGGGGGVAAIATLCTTNLDRRTALTLGILTLCAASLCYLAADDNSRHYVANATVVQSITRMLQTPETCVPIQRFGCACLSMLSQDQVCSMLILTLGGIDTVLATCVNSRDSETKACCCDLLASLSFHPNCRRALVGVGVLPSLTKLAKLRDPDIQRRCATTLGNLASERAVHDVLLQSHIVGVLSVLSNSYSEESQSDCAKALCNLSSSPGVETKLVGEGAVGVLLMICAVRSGSAVTKETCARALGNLLTPATMDTMLHEGLAKLLPALTKVDAPTPSAIPATIFAKLLRHDKARAALCDESQSLRTLFAYMQRDGHTAATIQLLASITCDLLVHTNTRQKAVSDGLVAAIHDLARRTEWSNPNLASALLLLAASADTRLVVIQPDGVQTILAYLERPPQSSSSSLAWMVVATLCHLAWHEDTRGLLDELGVSAALVQQLDHAPPPLVLDAALLTLTCLSFRTDHAQTMLQHGLCPALVAVVGHGADNALSPLNRSLACLLFRQASRADVFHEMVHHRETRQPILALLCSLCLGQPPLDEGAALDCADTLCTLAYMDGLAPKLVVEEVVLSVQTLLQYTSPETKWRCAAALCTLSADATCRKSLVDLGCTAILVALAHTKASFDTLHCCTAALANLSNEARNSTQMVAEGAVGALLHLSTIDNDATRDACSLALANLSHESPQVQTGSVLALIHLSMHGKTTPPPPSSTAGLPRPPLIVTPRHESATAPPVYDYPEADYTQLFADKYAADIADRQPPIPHLPTITVDPDSIHASMDNPNNNGAGTSSSSSSTNDTEELPPAALLHYPKVEPTDMTTHAGSIDAGLDDILEDHEDSLVEQMPLADLKPVDEDEGPLFKADTKRSTKGLLKRRSKLALLIANAPGSFRPKKKSSDAVAMAGGADVGRSMTRAPSMRKRMSTKYVLMTSADTLPPPMSAASSLSSSTDNTPSSAPPSPPLPHGFKKRVSIQPIAAEVKDTMHHAHDLRQQAKRMGLWN</sequence>
<dbReference type="EMBL" id="VJMH01005479">
    <property type="protein sequence ID" value="KAF0695443.1"/>
    <property type="molecule type" value="Genomic_DNA"/>
</dbReference>
<evidence type="ECO:0000256" key="2">
    <source>
        <dbReference type="ARBA" id="ARBA00005462"/>
    </source>
</evidence>
<dbReference type="GO" id="GO:0043495">
    <property type="term" value="F:protein-membrane adaptor activity"/>
    <property type="evidence" value="ECO:0007669"/>
    <property type="project" value="InterPro"/>
</dbReference>
<reference evidence="9" key="2">
    <citation type="submission" date="2019-06" db="EMBL/GenBank/DDBJ databases">
        <title>Genomics analysis of Aphanomyces spp. identifies a new class of oomycete effector associated with host adaptation.</title>
        <authorList>
            <person name="Gaulin E."/>
        </authorList>
    </citation>
    <scope>NUCLEOTIDE SEQUENCE</scope>
    <source>
        <strain evidence="9">CBS 578.67</strain>
    </source>
</reference>
<evidence type="ECO:0000256" key="1">
    <source>
        <dbReference type="ARBA" id="ARBA00004592"/>
    </source>
</evidence>
<reference evidence="10 11" key="1">
    <citation type="submission" date="2019-03" db="EMBL/GenBank/DDBJ databases">
        <authorList>
            <person name="Gaulin E."/>
            <person name="Dumas B."/>
        </authorList>
    </citation>
    <scope>NUCLEOTIDE SEQUENCE [LARGE SCALE GENOMIC DNA]</scope>
    <source>
        <strain evidence="10">CBS 568.67</strain>
    </source>
</reference>
<feature type="region of interest" description="Disordered" evidence="8">
    <location>
        <begin position="1614"/>
        <end position="1648"/>
    </location>
</feature>
<dbReference type="SUPFAM" id="SSF48371">
    <property type="entry name" value="ARM repeat"/>
    <property type="match status" value="3"/>
</dbReference>
<evidence type="ECO:0000256" key="5">
    <source>
        <dbReference type="ARBA" id="ARBA00023136"/>
    </source>
</evidence>
<proteinExistence type="inferred from homology"/>
<keyword evidence="5" id="KW-0472">Membrane</keyword>
<evidence type="ECO:0000256" key="8">
    <source>
        <dbReference type="SAM" id="MobiDB-lite"/>
    </source>
</evidence>
<dbReference type="Pfam" id="PF00514">
    <property type="entry name" value="Arm"/>
    <property type="match status" value="1"/>
</dbReference>
<feature type="compositionally biased region" description="Polar residues" evidence="8">
    <location>
        <begin position="1462"/>
        <end position="1471"/>
    </location>
</feature>
<evidence type="ECO:0000256" key="3">
    <source>
        <dbReference type="ARBA" id="ARBA00022554"/>
    </source>
</evidence>
<comment type="subcellular location">
    <subcellularLocation>
        <location evidence="1">Vacuole membrane</location>
        <topology evidence="1">Lipid-anchor</topology>
    </subcellularLocation>
</comment>
<accession>A0A485L0K5</accession>
<dbReference type="SMART" id="SM00185">
    <property type="entry name" value="ARM"/>
    <property type="match status" value="11"/>
</dbReference>
<protein>
    <recommendedName>
        <fullName evidence="7">Vacuolar protein 8</fullName>
    </recommendedName>
</protein>
<evidence type="ECO:0000256" key="7">
    <source>
        <dbReference type="ARBA" id="ARBA00026209"/>
    </source>
</evidence>
<feature type="compositionally biased region" description="Low complexity" evidence="8">
    <location>
        <begin position="24"/>
        <end position="40"/>
    </location>
</feature>
<dbReference type="EMBL" id="CAADRA010005500">
    <property type="protein sequence ID" value="VFT90564.1"/>
    <property type="molecule type" value="Genomic_DNA"/>
</dbReference>
<comment type="similarity">
    <text evidence="2">Belongs to the beta-catenin family.</text>
</comment>
<evidence type="ECO:0000256" key="6">
    <source>
        <dbReference type="ARBA" id="ARBA00023288"/>
    </source>
</evidence>
<feature type="region of interest" description="Disordered" evidence="8">
    <location>
        <begin position="17"/>
        <end position="52"/>
    </location>
</feature>
<evidence type="ECO:0000313" key="10">
    <source>
        <dbReference type="EMBL" id="VFT90564.1"/>
    </source>
</evidence>
<feature type="compositionally biased region" description="Low complexity" evidence="8">
    <location>
        <begin position="1621"/>
        <end position="1635"/>
    </location>
</feature>
<keyword evidence="4" id="KW-0677">Repeat</keyword>
<gene>
    <name evidence="10" type="primary">Aste57867_13731</name>
    <name evidence="9" type="ORF">As57867_013681</name>
    <name evidence="10" type="ORF">ASTE57867_13731</name>
</gene>
<dbReference type="InterPro" id="IPR011989">
    <property type="entry name" value="ARM-like"/>
</dbReference>
<dbReference type="InterPro" id="IPR016024">
    <property type="entry name" value="ARM-type_fold"/>
</dbReference>
<evidence type="ECO:0000313" key="9">
    <source>
        <dbReference type="EMBL" id="KAF0695443.1"/>
    </source>
</evidence>
<feature type="compositionally biased region" description="Low complexity" evidence="8">
    <location>
        <begin position="117"/>
        <end position="128"/>
    </location>
</feature>
<dbReference type="GO" id="GO:0005774">
    <property type="term" value="C:vacuolar membrane"/>
    <property type="evidence" value="ECO:0007669"/>
    <property type="project" value="UniProtKB-SubCell"/>
</dbReference>
<evidence type="ECO:0000313" key="11">
    <source>
        <dbReference type="Proteomes" id="UP000332933"/>
    </source>
</evidence>
<keyword evidence="3" id="KW-0926">Vacuole</keyword>
<keyword evidence="11" id="KW-1185">Reference proteome</keyword>
<feature type="region of interest" description="Disordered" evidence="8">
    <location>
        <begin position="96"/>
        <end position="164"/>
    </location>
</feature>
<dbReference type="OrthoDB" id="7537227at2759"/>
<keyword evidence="6" id="KW-0449">Lipoprotein</keyword>
<feature type="region of interest" description="Disordered" evidence="8">
    <location>
        <begin position="1442"/>
        <end position="1483"/>
    </location>
</feature>
<dbReference type="PANTHER" id="PTHR47249">
    <property type="entry name" value="VACUOLAR PROTEIN 8"/>
    <property type="match status" value="1"/>
</dbReference>
<dbReference type="InterPro" id="IPR000225">
    <property type="entry name" value="Armadillo"/>
</dbReference>
<evidence type="ECO:0000256" key="4">
    <source>
        <dbReference type="ARBA" id="ARBA00022737"/>
    </source>
</evidence>
<feature type="region of interest" description="Disordered" evidence="8">
    <location>
        <begin position="176"/>
        <end position="199"/>
    </location>
</feature>
<dbReference type="GO" id="GO:0071562">
    <property type="term" value="P:nucleus-vacuole junction assembly"/>
    <property type="evidence" value="ECO:0007669"/>
    <property type="project" value="InterPro"/>
</dbReference>
<dbReference type="PANTHER" id="PTHR47249:SF1">
    <property type="entry name" value="VACUOLAR PROTEIN 8"/>
    <property type="match status" value="1"/>
</dbReference>
<organism evidence="10 11">
    <name type="scientific">Aphanomyces stellatus</name>
    <dbReference type="NCBI Taxonomy" id="120398"/>
    <lineage>
        <taxon>Eukaryota</taxon>
        <taxon>Sar</taxon>
        <taxon>Stramenopiles</taxon>
        <taxon>Oomycota</taxon>
        <taxon>Saprolegniomycetes</taxon>
        <taxon>Saprolegniales</taxon>
        <taxon>Verrucalvaceae</taxon>
        <taxon>Aphanomyces</taxon>
    </lineage>
</organism>
<dbReference type="Proteomes" id="UP000332933">
    <property type="component" value="Unassembled WGS sequence"/>
</dbReference>
<feature type="region of interest" description="Disordered" evidence="8">
    <location>
        <begin position="260"/>
        <end position="279"/>
    </location>
</feature>
<dbReference type="InterPro" id="IPR045156">
    <property type="entry name" value="Vac8"/>
</dbReference>